<reference evidence="11" key="1">
    <citation type="submission" date="2016-06" db="EMBL/GenBank/DDBJ databases">
        <authorList>
            <person name="Cuomo C."/>
            <person name="Litvintseva A."/>
            <person name="Heitman J."/>
            <person name="Chen Y."/>
            <person name="Sun S."/>
            <person name="Springer D."/>
            <person name="Dromer F."/>
            <person name="Young S."/>
            <person name="Zeng Q."/>
            <person name="Chapman S."/>
            <person name="Gujja S."/>
            <person name="Saif S."/>
            <person name="Birren B."/>
        </authorList>
    </citation>
    <scope>NUCLEOTIDE SEQUENCE</scope>
    <source>
        <strain evidence="11">CBS 7841</strain>
    </source>
</reference>
<dbReference type="GO" id="GO:0008374">
    <property type="term" value="F:O-acyltransferase activity"/>
    <property type="evidence" value="ECO:0007669"/>
    <property type="project" value="InterPro"/>
</dbReference>
<evidence type="ECO:0000256" key="1">
    <source>
        <dbReference type="ARBA" id="ARBA00004141"/>
    </source>
</evidence>
<evidence type="ECO:0000259" key="10">
    <source>
        <dbReference type="Pfam" id="PF13813"/>
    </source>
</evidence>
<dbReference type="KEGG" id="cdep:91085167"/>
<evidence type="ECO:0000256" key="7">
    <source>
        <dbReference type="ARBA" id="ARBA00023136"/>
    </source>
</evidence>
<proteinExistence type="inferred from homology"/>
<feature type="transmembrane region" description="Helical" evidence="9">
    <location>
        <begin position="413"/>
        <end position="435"/>
    </location>
</feature>
<keyword evidence="12" id="KW-1185">Reference proteome</keyword>
<feature type="region of interest" description="Disordered" evidence="8">
    <location>
        <begin position="157"/>
        <end position="186"/>
    </location>
</feature>
<evidence type="ECO:0000313" key="12">
    <source>
        <dbReference type="Proteomes" id="UP000094043"/>
    </source>
</evidence>
<evidence type="ECO:0000256" key="5">
    <source>
        <dbReference type="ARBA" id="ARBA00022692"/>
    </source>
</evidence>
<comment type="pathway">
    <text evidence="2">Secondary metabolite biosynthesis.</text>
</comment>
<gene>
    <name evidence="11" type="ORF">L203_100953</name>
</gene>
<keyword evidence="6 9" id="KW-1133">Transmembrane helix</keyword>
<dbReference type="EMBL" id="CP143784">
    <property type="protein sequence ID" value="WVN85802.1"/>
    <property type="molecule type" value="Genomic_DNA"/>
</dbReference>
<comment type="subcellular location">
    <subcellularLocation>
        <location evidence="1">Membrane</location>
        <topology evidence="1">Multi-pass membrane protein</topology>
    </subcellularLocation>
</comment>
<sequence>MIFFPSDDAPFGFLEPFHAYAIANTRQITWSNCYKLVVIPLLPLYFQALLLRKEGTRRERIALAVLGLGLLWRAAFKYRFLQPWFNALNNGLGIGYMTMSFRYVEFALINGKMLDPYWEDRGRHWLVSALDTSINARWIGLGTVDLDTWRVVKDSGDHSGEATKKGGQMPDGGVETHGKTVPKGRTYPPWVSKPPAKLSRYASVWRHFKIAFRGYVVSDVLLTLLREFGSDTIGSNRPVPNALSRFSHENIFIVFPKLFGGFRAPWWTVELVSVISVAVCVWLGLSMSYHALAAVAIGSGLYETEAWEADLFDNPLNSDSLLDFWGRRWHQFFRHQFMLASSLLLRTLNLPVTSPSILALSFFFSGAMHALGQYLMDPVPALLPIFVLFPLSGLGCALEVMFKRQTGRKVKGLWGRVWAWAWMLTTGRWAAIAWFESGVGGSYLTPALMGEIMKSWLLENVIKKL</sequence>
<feature type="transmembrane region" description="Helical" evidence="9">
    <location>
        <begin position="381"/>
        <end position="401"/>
    </location>
</feature>
<evidence type="ECO:0000256" key="9">
    <source>
        <dbReference type="SAM" id="Phobius"/>
    </source>
</evidence>
<accession>A0AAJ8LZP2</accession>
<name>A0AAJ8LZP2_9TREE</name>
<dbReference type="GO" id="GO:0006629">
    <property type="term" value="P:lipid metabolic process"/>
    <property type="evidence" value="ECO:0007669"/>
    <property type="project" value="InterPro"/>
</dbReference>
<dbReference type="Proteomes" id="UP000094043">
    <property type="component" value="Chromosome 1"/>
</dbReference>
<dbReference type="GO" id="GO:0016020">
    <property type="term" value="C:membrane"/>
    <property type="evidence" value="ECO:0007669"/>
    <property type="project" value="UniProtKB-SubCell"/>
</dbReference>
<dbReference type="InterPro" id="IPR032805">
    <property type="entry name" value="Wax_synthase_dom"/>
</dbReference>
<evidence type="ECO:0000256" key="3">
    <source>
        <dbReference type="ARBA" id="ARBA00007282"/>
    </source>
</evidence>
<dbReference type="InterPro" id="IPR044851">
    <property type="entry name" value="Wax_synthase"/>
</dbReference>
<keyword evidence="4" id="KW-0808">Transferase</keyword>
<evidence type="ECO:0000256" key="4">
    <source>
        <dbReference type="ARBA" id="ARBA00022679"/>
    </source>
</evidence>
<organism evidence="11 12">
    <name type="scientific">Cryptococcus depauperatus CBS 7841</name>
    <dbReference type="NCBI Taxonomy" id="1295531"/>
    <lineage>
        <taxon>Eukaryota</taxon>
        <taxon>Fungi</taxon>
        <taxon>Dikarya</taxon>
        <taxon>Basidiomycota</taxon>
        <taxon>Agaricomycotina</taxon>
        <taxon>Tremellomycetes</taxon>
        <taxon>Tremellales</taxon>
        <taxon>Cryptococcaceae</taxon>
        <taxon>Cryptococcus</taxon>
    </lineage>
</organism>
<dbReference type="RefSeq" id="XP_066066502.1">
    <property type="nucleotide sequence ID" value="XM_066210405.1"/>
</dbReference>
<evidence type="ECO:0000256" key="8">
    <source>
        <dbReference type="SAM" id="MobiDB-lite"/>
    </source>
</evidence>
<dbReference type="PANTHER" id="PTHR31595:SF57">
    <property type="entry name" value="OS04G0481900 PROTEIN"/>
    <property type="match status" value="1"/>
</dbReference>
<evidence type="ECO:0000256" key="2">
    <source>
        <dbReference type="ARBA" id="ARBA00005179"/>
    </source>
</evidence>
<feature type="domain" description="Wax synthase" evidence="10">
    <location>
        <begin position="310"/>
        <end position="378"/>
    </location>
</feature>
<comment type="similarity">
    <text evidence="3">Belongs to the wax synthase family.</text>
</comment>
<dbReference type="AlphaFoldDB" id="A0AAJ8LZP2"/>
<protein>
    <recommendedName>
        <fullName evidence="10">Wax synthase domain-containing protein</fullName>
    </recommendedName>
</protein>
<dbReference type="GeneID" id="91085167"/>
<keyword evidence="7 9" id="KW-0472">Membrane</keyword>
<evidence type="ECO:0000256" key="6">
    <source>
        <dbReference type="ARBA" id="ARBA00022989"/>
    </source>
</evidence>
<feature type="transmembrane region" description="Helical" evidence="9">
    <location>
        <begin position="266"/>
        <end position="285"/>
    </location>
</feature>
<evidence type="ECO:0000313" key="11">
    <source>
        <dbReference type="EMBL" id="WVN85802.1"/>
    </source>
</evidence>
<dbReference type="PANTHER" id="PTHR31595">
    <property type="entry name" value="LONG-CHAIN-ALCOHOL O-FATTY-ACYLTRANSFERASE 3-RELATED"/>
    <property type="match status" value="1"/>
</dbReference>
<reference evidence="11" key="3">
    <citation type="submission" date="2024-01" db="EMBL/GenBank/DDBJ databases">
        <authorList>
            <person name="Coelho M.A."/>
            <person name="David-Palma M."/>
            <person name="Shea T."/>
            <person name="Sun S."/>
            <person name="Cuomo C.A."/>
            <person name="Heitman J."/>
        </authorList>
    </citation>
    <scope>NUCLEOTIDE SEQUENCE</scope>
    <source>
        <strain evidence="11">CBS 7841</strain>
    </source>
</reference>
<reference evidence="11" key="2">
    <citation type="journal article" date="2022" name="Elife">
        <title>Obligate sexual reproduction of a homothallic fungus closely related to the Cryptococcus pathogenic species complex.</title>
        <authorList>
            <person name="Passer A.R."/>
            <person name="Clancey S.A."/>
            <person name="Shea T."/>
            <person name="David-Palma M."/>
            <person name="Averette A.F."/>
            <person name="Boekhout T."/>
            <person name="Porcel B.M."/>
            <person name="Nowrousian M."/>
            <person name="Cuomo C.A."/>
            <person name="Sun S."/>
            <person name="Heitman J."/>
            <person name="Coelho M.A."/>
        </authorList>
    </citation>
    <scope>NUCLEOTIDE SEQUENCE</scope>
    <source>
        <strain evidence="11">CBS 7841</strain>
    </source>
</reference>
<dbReference type="Pfam" id="PF13813">
    <property type="entry name" value="MBOAT_2"/>
    <property type="match status" value="1"/>
</dbReference>
<keyword evidence="5 9" id="KW-0812">Transmembrane</keyword>